<feature type="domain" description="Peptidase M24" evidence="4">
    <location>
        <begin position="310"/>
        <end position="528"/>
    </location>
</feature>
<proteinExistence type="inferred from homology"/>
<dbReference type="InterPro" id="IPR033740">
    <property type="entry name" value="Pept_M24B"/>
</dbReference>
<dbReference type="InterPro" id="IPR032416">
    <property type="entry name" value="Peptidase_M24_C"/>
</dbReference>
<dbReference type="Pfam" id="PF16189">
    <property type="entry name" value="Creatinase_N_2"/>
    <property type="match status" value="1"/>
</dbReference>
<organism evidence="7 8">
    <name type="scientific">Blautia pseudococcoides</name>
    <dbReference type="NCBI Taxonomy" id="1796616"/>
    <lineage>
        <taxon>Bacteria</taxon>
        <taxon>Bacillati</taxon>
        <taxon>Bacillota</taxon>
        <taxon>Clostridia</taxon>
        <taxon>Lachnospirales</taxon>
        <taxon>Lachnospiraceae</taxon>
        <taxon>Blautia</taxon>
    </lineage>
</organism>
<gene>
    <name evidence="7" type="ORF">A4V09_22800</name>
</gene>
<feature type="domain" description="Peptidase M24 C-terminal" evidence="6">
    <location>
        <begin position="538"/>
        <end position="599"/>
    </location>
</feature>
<sequence>MNVNRVRIEKLQEEMKALGMDMYLVPTADFHQSEYVGAYFKVRAWLSGFTGSAGTLVVTRDSAYLWTDGRYFIQAGKELEDTGVTLMKMREEGVPTVDEFLKENIPAGGCLGCDGRTISISQGKAYADMMEKKQGRFLCQDDLGGKIWDDRPMMSREQAFLVDVKYVGRSREEKLADVRRTMKENGANTHLLSSLDDIAWLLNIRGNDIECNPVILSYVILTEQDVFFYVQEEAVSPAVREELEKAGITILSYFRVYEDVKKFKDEDTVLLDESVVNYALFEKIPGSVKKVDGINPSKPMKAMKNRVERENVRTAHIKDAKAMCRFIYWLKQNVGKEEITEYSAAEKSYELRAQDPDFLDLSFGTICAYGPNAAMCHYAPAKDDCAKVEPEGFFLIDSGGQYWQGTTDITRTIAVGELTQEQKEHFTLVLKGNIRLATAKFMYGMGGAHLDCLARGPLWERGLDFNHGTGHGVGFLLNVHEGPQNINWNSAVRPGGYVPLEEGVLISDEPGLYLEGRYGIRCENLLMCRKGEKNAYGQFMEFEVVTLVPFEREAILPELLGEEELKWLNAYHKHVYETIAPLLENQEEREWLWEATAEIKL</sequence>
<dbReference type="KEGG" id="byl:A4V09_22800"/>
<dbReference type="Pfam" id="PF16188">
    <property type="entry name" value="Peptidase_M24_C"/>
    <property type="match status" value="1"/>
</dbReference>
<dbReference type="InterPro" id="IPR000994">
    <property type="entry name" value="Pept_M24"/>
</dbReference>
<keyword evidence="3" id="KW-0378">Hydrolase</keyword>
<comment type="similarity">
    <text evidence="1">Belongs to the peptidase M24B family.</text>
</comment>
<dbReference type="STRING" id="1796616.A4V09_22800"/>
<dbReference type="GO" id="GO:0046872">
    <property type="term" value="F:metal ion binding"/>
    <property type="evidence" value="ECO:0007669"/>
    <property type="project" value="UniProtKB-KW"/>
</dbReference>
<dbReference type="PANTHER" id="PTHR43763:SF6">
    <property type="entry name" value="XAA-PRO AMINOPEPTIDASE 1"/>
    <property type="match status" value="1"/>
</dbReference>
<evidence type="ECO:0000313" key="7">
    <source>
        <dbReference type="EMBL" id="ANU78331.1"/>
    </source>
</evidence>
<dbReference type="Pfam" id="PF01321">
    <property type="entry name" value="Creatinase_N"/>
    <property type="match status" value="1"/>
</dbReference>
<dbReference type="FunFam" id="3.90.230.10:FF:000009">
    <property type="entry name" value="xaa-Pro aminopeptidase 2"/>
    <property type="match status" value="1"/>
</dbReference>
<evidence type="ECO:0000256" key="1">
    <source>
        <dbReference type="ARBA" id="ARBA00008766"/>
    </source>
</evidence>
<dbReference type="Gene3D" id="3.40.350.10">
    <property type="entry name" value="Creatinase/prolidase N-terminal domain"/>
    <property type="match status" value="2"/>
</dbReference>
<evidence type="ECO:0000313" key="8">
    <source>
        <dbReference type="Proteomes" id="UP000092574"/>
    </source>
</evidence>
<dbReference type="SUPFAM" id="SSF53092">
    <property type="entry name" value="Creatinase/prolidase N-terminal domain"/>
    <property type="match status" value="1"/>
</dbReference>
<dbReference type="InterPro" id="IPR050422">
    <property type="entry name" value="X-Pro_aminopeptidase_P"/>
</dbReference>
<dbReference type="OrthoDB" id="9806388at2"/>
<accession>A0A1C7IFA3</accession>
<dbReference type="Gene3D" id="3.90.230.10">
    <property type="entry name" value="Creatinase/methionine aminopeptidase superfamily"/>
    <property type="match status" value="1"/>
</dbReference>
<keyword evidence="8" id="KW-1185">Reference proteome</keyword>
<dbReference type="InterPro" id="IPR029149">
    <property type="entry name" value="Creatin/AminoP/Spt16_N"/>
</dbReference>
<evidence type="ECO:0000259" key="6">
    <source>
        <dbReference type="Pfam" id="PF16188"/>
    </source>
</evidence>
<dbReference type="GO" id="GO:0005737">
    <property type="term" value="C:cytoplasm"/>
    <property type="evidence" value="ECO:0007669"/>
    <property type="project" value="UniProtKB-ARBA"/>
</dbReference>
<evidence type="ECO:0000259" key="5">
    <source>
        <dbReference type="Pfam" id="PF01321"/>
    </source>
</evidence>
<dbReference type="Pfam" id="PF00557">
    <property type="entry name" value="Peptidase_M24"/>
    <property type="match status" value="1"/>
</dbReference>
<keyword evidence="2" id="KW-0479">Metal-binding</keyword>
<dbReference type="Proteomes" id="UP000092574">
    <property type="component" value="Chromosome"/>
</dbReference>
<dbReference type="CDD" id="cd01085">
    <property type="entry name" value="APP"/>
    <property type="match status" value="1"/>
</dbReference>
<evidence type="ECO:0000256" key="3">
    <source>
        <dbReference type="ARBA" id="ARBA00022801"/>
    </source>
</evidence>
<dbReference type="AlphaFoldDB" id="A0A1C7IFA3"/>
<dbReference type="RefSeq" id="WP_065544414.1">
    <property type="nucleotide sequence ID" value="NZ_CP015405.2"/>
</dbReference>
<dbReference type="SUPFAM" id="SSF55920">
    <property type="entry name" value="Creatinase/aminopeptidase"/>
    <property type="match status" value="1"/>
</dbReference>
<evidence type="ECO:0000256" key="2">
    <source>
        <dbReference type="ARBA" id="ARBA00022723"/>
    </source>
</evidence>
<dbReference type="InterPro" id="IPR000587">
    <property type="entry name" value="Creatinase_N"/>
</dbReference>
<name>A0A1C7IFA3_9FIRM</name>
<dbReference type="InterPro" id="IPR036005">
    <property type="entry name" value="Creatinase/aminopeptidase-like"/>
</dbReference>
<feature type="domain" description="Creatinase N-terminal" evidence="5">
    <location>
        <begin position="7"/>
        <end position="130"/>
    </location>
</feature>
<reference evidence="7" key="1">
    <citation type="submission" date="2017-04" db="EMBL/GenBank/DDBJ databases">
        <title>Complete Genome Sequences of Twelve Strains of a Stable Defined Moderately Diverse Mouse Microbiota 2 (sDMDMm2).</title>
        <authorList>
            <person name="Uchimura Y."/>
            <person name="Wyss M."/>
            <person name="Brugiroux S."/>
            <person name="Limenitakis J.P."/>
            <person name="Stecher B."/>
            <person name="McCoy K.D."/>
            <person name="Macpherson A.J."/>
        </authorList>
    </citation>
    <scope>NUCLEOTIDE SEQUENCE</scope>
    <source>
        <strain evidence="7">YL58</strain>
    </source>
</reference>
<protein>
    <submittedName>
        <fullName evidence="7">Peptidase M24</fullName>
    </submittedName>
</protein>
<evidence type="ECO:0000259" key="4">
    <source>
        <dbReference type="Pfam" id="PF00557"/>
    </source>
</evidence>
<dbReference type="GO" id="GO:0070006">
    <property type="term" value="F:metalloaminopeptidase activity"/>
    <property type="evidence" value="ECO:0007669"/>
    <property type="project" value="InterPro"/>
</dbReference>
<dbReference type="PANTHER" id="PTHR43763">
    <property type="entry name" value="XAA-PRO AMINOPEPTIDASE 1"/>
    <property type="match status" value="1"/>
</dbReference>
<dbReference type="EMBL" id="CP015405">
    <property type="protein sequence ID" value="ANU78331.1"/>
    <property type="molecule type" value="Genomic_DNA"/>
</dbReference>